<feature type="compositionally biased region" description="Low complexity" evidence="1">
    <location>
        <begin position="243"/>
        <end position="252"/>
    </location>
</feature>
<keyword evidence="3" id="KW-1185">Reference proteome</keyword>
<dbReference type="EMBL" id="VIWY01000001">
    <property type="protein sequence ID" value="TWG26697.1"/>
    <property type="molecule type" value="Genomic_DNA"/>
</dbReference>
<protein>
    <submittedName>
        <fullName evidence="2">Uncharacterized protein</fullName>
    </submittedName>
</protein>
<sequence>MSPGGPARSRMPDTPPEPAPPGSCPRLRGAEPATRSRSASADRTAWPSGRARPHRGCGPGGRQAARTVPVRQRPDRTETHQAWHSDRTGRNRTLHPDRTRRNRTLHRDRPGTRRTRRPHRSARSRHRCRGSPGPERAYRRDRTARQPLERVVHRAAARRAAAGPPESSRAGQADPGRAAARRSHRRIRPAGAGRGSRPAGPGIPPLRLLERHRWARRDRPRPGWPPARPHPAPGSWRCRARHGPAPGWGAADRPARAGRRTRPAGSPRSAGRG</sequence>
<dbReference type="AlphaFoldDB" id="A0A561WS51"/>
<accession>A0A561WS51</accession>
<feature type="compositionally biased region" description="Pro residues" evidence="1">
    <location>
        <begin position="222"/>
        <end position="232"/>
    </location>
</feature>
<name>A0A561WS51_ACTTI</name>
<feature type="compositionally biased region" description="Basic and acidic residues" evidence="1">
    <location>
        <begin position="72"/>
        <end position="111"/>
    </location>
</feature>
<evidence type="ECO:0000313" key="2">
    <source>
        <dbReference type="EMBL" id="TWG26697.1"/>
    </source>
</evidence>
<organism evidence="2 3">
    <name type="scientific">Actinoplanes teichomyceticus</name>
    <dbReference type="NCBI Taxonomy" id="1867"/>
    <lineage>
        <taxon>Bacteria</taxon>
        <taxon>Bacillati</taxon>
        <taxon>Actinomycetota</taxon>
        <taxon>Actinomycetes</taxon>
        <taxon>Micromonosporales</taxon>
        <taxon>Micromonosporaceae</taxon>
        <taxon>Actinoplanes</taxon>
    </lineage>
</organism>
<evidence type="ECO:0000313" key="3">
    <source>
        <dbReference type="Proteomes" id="UP000320239"/>
    </source>
</evidence>
<proteinExistence type="predicted"/>
<feature type="compositionally biased region" description="Basic residues" evidence="1">
    <location>
        <begin position="112"/>
        <end position="129"/>
    </location>
</feature>
<feature type="compositionally biased region" description="Basic residues" evidence="1">
    <location>
        <begin position="179"/>
        <end position="188"/>
    </location>
</feature>
<feature type="region of interest" description="Disordered" evidence="1">
    <location>
        <begin position="1"/>
        <end position="273"/>
    </location>
</feature>
<dbReference type="Proteomes" id="UP000320239">
    <property type="component" value="Unassembled WGS sequence"/>
</dbReference>
<feature type="compositionally biased region" description="Low complexity" evidence="1">
    <location>
        <begin position="263"/>
        <end position="273"/>
    </location>
</feature>
<comment type="caution">
    <text evidence="2">The sequence shown here is derived from an EMBL/GenBank/DDBJ whole genome shotgun (WGS) entry which is preliminary data.</text>
</comment>
<reference evidence="2 3" key="1">
    <citation type="submission" date="2019-06" db="EMBL/GenBank/DDBJ databases">
        <title>Sequencing the genomes of 1000 actinobacteria strains.</title>
        <authorList>
            <person name="Klenk H.-P."/>
        </authorList>
    </citation>
    <scope>NUCLEOTIDE SEQUENCE [LARGE SCALE GENOMIC DNA]</scope>
    <source>
        <strain evidence="2 3">DSM 43866</strain>
    </source>
</reference>
<feature type="compositionally biased region" description="Low complexity" evidence="1">
    <location>
        <begin position="189"/>
        <end position="200"/>
    </location>
</feature>
<feature type="compositionally biased region" description="Pro residues" evidence="1">
    <location>
        <begin position="13"/>
        <end position="23"/>
    </location>
</feature>
<gene>
    <name evidence="2" type="ORF">FHX34_1011693</name>
</gene>
<evidence type="ECO:0000256" key="1">
    <source>
        <dbReference type="SAM" id="MobiDB-lite"/>
    </source>
</evidence>
<feature type="compositionally biased region" description="Basic and acidic residues" evidence="1">
    <location>
        <begin position="136"/>
        <end position="152"/>
    </location>
</feature>